<feature type="transmembrane region" description="Helical" evidence="1">
    <location>
        <begin position="84"/>
        <end position="105"/>
    </location>
</feature>
<evidence type="ECO:0000313" key="2">
    <source>
        <dbReference type="EMBL" id="CAZ98273.1"/>
    </source>
</evidence>
<dbReference type="Proteomes" id="UP000008898">
    <property type="component" value="Chromosome"/>
</dbReference>
<organism evidence="2 3">
    <name type="scientific">Zobellia galactanivorans (strain DSM 12802 / CCUG 47099 / CIP 106680 / NCIMB 13871 / Dsij)</name>
    <dbReference type="NCBI Taxonomy" id="63186"/>
    <lineage>
        <taxon>Bacteria</taxon>
        <taxon>Pseudomonadati</taxon>
        <taxon>Bacteroidota</taxon>
        <taxon>Flavobacteriia</taxon>
        <taxon>Flavobacteriales</taxon>
        <taxon>Flavobacteriaceae</taxon>
        <taxon>Zobellia</taxon>
    </lineage>
</organism>
<keyword evidence="1" id="KW-0812">Transmembrane</keyword>
<dbReference type="AlphaFoldDB" id="G0L2Y5"/>
<accession>G0L2Y5</accession>
<evidence type="ECO:0000256" key="1">
    <source>
        <dbReference type="SAM" id="Phobius"/>
    </source>
</evidence>
<reference evidence="2 3" key="2">
    <citation type="journal article" date="2012" name="Environ. Microbiol.">
        <title>Characterization of the first alginolytic operons in a marine bacterium: from their emergence in marine Flavobacteriia to their independent transfers to marine Proteobacteria and human gut Bacteroides.</title>
        <authorList>
            <person name="Thomas F."/>
            <person name="Barbeyron T."/>
            <person name="Tonon T."/>
            <person name="Genicot S."/>
            <person name="Czjzek M."/>
            <person name="Michel G."/>
        </authorList>
    </citation>
    <scope>NUCLEOTIDE SEQUENCE [LARGE SCALE GENOMIC DNA]</scope>
    <source>
        <strain evidence="3">DSM 12802 / CCUG 47099 / CIP 106680 / NCIMB 13871 / Dsij</strain>
    </source>
</reference>
<dbReference type="KEGG" id="zga:ZOBELLIA_4138"/>
<sequence length="170" mass="19296">MNFLFRAKLLFFLYFVVNKLLNPTDMTSQSRIKPPVWFWIVSVVALLWNLIGAASYVADAFMSVEQLSQFTQEQRLLYESRPGWVTAAYAFAVWAGTLGCIALLFRKKWARTAFLVSLIGVLVQNIYQFFLSDTLQVMGEGALILALMVIIISIALLFFAKFSSSKAWIT</sequence>
<dbReference type="STRING" id="63186.ZOBELLIA_4138"/>
<reference evidence="3" key="1">
    <citation type="submission" date="2009-07" db="EMBL/GenBank/DDBJ databases">
        <title>Complete genome sequence of Zobellia galactanivorans Dsij.</title>
        <authorList>
            <consortium name="Genoscope - CEA"/>
        </authorList>
    </citation>
    <scope>NUCLEOTIDE SEQUENCE [LARGE SCALE GENOMIC DNA]</scope>
    <source>
        <strain evidence="3">DSM 12802 / CCUG 47099 / CIP 106680 / NCIMB 13871 / Dsij</strain>
    </source>
</reference>
<keyword evidence="1" id="KW-0472">Membrane</keyword>
<keyword evidence="3" id="KW-1185">Reference proteome</keyword>
<gene>
    <name evidence="2" type="ordered locus">zobellia_4138</name>
</gene>
<proteinExistence type="predicted"/>
<evidence type="ECO:0000313" key="3">
    <source>
        <dbReference type="Proteomes" id="UP000008898"/>
    </source>
</evidence>
<feature type="transmembrane region" description="Helical" evidence="1">
    <location>
        <begin position="142"/>
        <end position="160"/>
    </location>
</feature>
<feature type="transmembrane region" description="Helical" evidence="1">
    <location>
        <begin position="36"/>
        <end position="58"/>
    </location>
</feature>
<protein>
    <submittedName>
        <fullName evidence="2">Conserved hypothetical membrane protein</fullName>
    </submittedName>
</protein>
<feature type="transmembrane region" description="Helical" evidence="1">
    <location>
        <begin position="112"/>
        <end position="130"/>
    </location>
</feature>
<name>G0L2Y5_ZOBGA</name>
<dbReference type="HOGENOM" id="CLU_127076_0_0_10"/>
<keyword evidence="1" id="KW-1133">Transmembrane helix</keyword>
<dbReference type="EMBL" id="FP476056">
    <property type="protein sequence ID" value="CAZ98273.1"/>
    <property type="molecule type" value="Genomic_DNA"/>
</dbReference>